<evidence type="ECO:0000259" key="2">
    <source>
        <dbReference type="Pfam" id="PF14355"/>
    </source>
</evidence>
<proteinExistence type="predicted"/>
<evidence type="ECO:0000256" key="1">
    <source>
        <dbReference type="SAM" id="MobiDB-lite"/>
    </source>
</evidence>
<sequence>MTSEDLWAVEAAFADIFAAESPPTHSDMDIAFRRAGVLSPREEESRSISKPKRIMNAFSQVVGDADGRVEALIGALANALATKRIFESSDTGTQGMVAELRTQLAKVGWEVGDTGDLSSRGEIDVQTGGREAMEKQIQRLRKSGDDISLMLGAAKDALEAAAKFVLVERHQTCRPDESVEALVRRAMTHAGISTRPADVDNEASKALATLNQAVPKIAEAVRKVRNDQGSGHGRTEMASMSMPEATFIRDLTVSVVNFLLVEHRSRPSDIVKRETSSAHSDESMVTGS</sequence>
<dbReference type="Pfam" id="PF14355">
    <property type="entry name" value="Abi_C"/>
    <property type="match status" value="1"/>
</dbReference>
<dbReference type="EMBL" id="BMXK01000016">
    <property type="protein sequence ID" value="GHD13183.1"/>
    <property type="molecule type" value="Genomic_DNA"/>
</dbReference>
<protein>
    <recommendedName>
        <fullName evidence="2">Abortive infection protein-like C-terminal domain-containing protein</fullName>
    </recommendedName>
</protein>
<reference evidence="4" key="1">
    <citation type="journal article" date="2019" name="Int. J. Syst. Evol. Microbiol.">
        <title>The Global Catalogue of Microorganisms (GCM) 10K type strain sequencing project: providing services to taxonomists for standard genome sequencing and annotation.</title>
        <authorList>
            <consortium name="The Broad Institute Genomics Platform"/>
            <consortium name="The Broad Institute Genome Sequencing Center for Infectious Disease"/>
            <person name="Wu L."/>
            <person name="Ma J."/>
        </authorList>
    </citation>
    <scope>NUCLEOTIDE SEQUENCE [LARGE SCALE GENOMIC DNA]</scope>
    <source>
        <strain evidence="4">KCTC 19466</strain>
    </source>
</reference>
<dbReference type="InterPro" id="IPR026001">
    <property type="entry name" value="Abi-like_C"/>
</dbReference>
<gene>
    <name evidence="3" type="ORF">GCM10008096_29160</name>
</gene>
<comment type="caution">
    <text evidence="3">The sequence shown here is derived from an EMBL/GenBank/DDBJ whole genome shotgun (WGS) entry which is preliminary data.</text>
</comment>
<accession>A0ABQ3GKT4</accession>
<feature type="domain" description="Abortive infection protein-like C-terminal" evidence="2">
    <location>
        <begin position="181"/>
        <end position="260"/>
    </location>
</feature>
<dbReference type="Proteomes" id="UP000642819">
    <property type="component" value="Unassembled WGS sequence"/>
</dbReference>
<evidence type="ECO:0000313" key="4">
    <source>
        <dbReference type="Proteomes" id="UP000642819"/>
    </source>
</evidence>
<organism evidence="3 4">
    <name type="scientific">Zhihengliuella salsuginis</name>
    <dbReference type="NCBI Taxonomy" id="578222"/>
    <lineage>
        <taxon>Bacteria</taxon>
        <taxon>Bacillati</taxon>
        <taxon>Actinomycetota</taxon>
        <taxon>Actinomycetes</taxon>
        <taxon>Micrococcales</taxon>
        <taxon>Micrococcaceae</taxon>
        <taxon>Zhihengliuella</taxon>
    </lineage>
</organism>
<keyword evidence="4" id="KW-1185">Reference proteome</keyword>
<name>A0ABQ3GKT4_9MICC</name>
<dbReference type="RefSeq" id="WP_189351436.1">
    <property type="nucleotide sequence ID" value="NZ_BMXK01000016.1"/>
</dbReference>
<feature type="compositionally biased region" description="Basic and acidic residues" evidence="1">
    <location>
        <begin position="267"/>
        <end position="282"/>
    </location>
</feature>
<feature type="region of interest" description="Disordered" evidence="1">
    <location>
        <begin position="267"/>
        <end position="288"/>
    </location>
</feature>
<evidence type="ECO:0000313" key="3">
    <source>
        <dbReference type="EMBL" id="GHD13183.1"/>
    </source>
</evidence>